<keyword evidence="2" id="KW-1185">Reference proteome</keyword>
<proteinExistence type="predicted"/>
<reference evidence="1" key="1">
    <citation type="submission" date="2021-06" db="EMBL/GenBank/DDBJ databases">
        <authorList>
            <person name="Kallberg Y."/>
            <person name="Tangrot J."/>
            <person name="Rosling A."/>
        </authorList>
    </citation>
    <scope>NUCLEOTIDE SEQUENCE</scope>
    <source>
        <strain evidence="1">AU212A</strain>
    </source>
</reference>
<dbReference type="Proteomes" id="UP000789860">
    <property type="component" value="Unassembled WGS sequence"/>
</dbReference>
<evidence type="ECO:0000313" key="1">
    <source>
        <dbReference type="EMBL" id="CAG8593958.1"/>
    </source>
</evidence>
<protein>
    <submittedName>
        <fullName evidence="1">5857_t:CDS:1</fullName>
    </submittedName>
</protein>
<accession>A0ACA9MJK9</accession>
<sequence length="230" mass="26106">THQIFAGKREIPVENTPSQFVILYQRCWDENPKKRPDVKCVLEDLNRIKKPNVSELCSIRDLISIMSHIEPSIDIDDIIGIPDKIKLILRGSHDGFGKTIFFKRLKNIKNSILILRVHGTNEIIGGYNPLVWKELGGILQPNACYSETNKSFLFALKDHITLISEVINSKQAIYHEKGLGPSFGLDLYMVPDNMTRGESALENLISGEEINFSDLPKVIEIRPNYLKPPN</sequence>
<name>A0ACA9MJK9_9GLOM</name>
<feature type="non-terminal residue" evidence="1">
    <location>
        <position position="230"/>
    </location>
</feature>
<feature type="non-terminal residue" evidence="1">
    <location>
        <position position="1"/>
    </location>
</feature>
<evidence type="ECO:0000313" key="2">
    <source>
        <dbReference type="Proteomes" id="UP000789860"/>
    </source>
</evidence>
<comment type="caution">
    <text evidence="1">The sequence shown here is derived from an EMBL/GenBank/DDBJ whole genome shotgun (WGS) entry which is preliminary data.</text>
</comment>
<organism evidence="1 2">
    <name type="scientific">Scutellospora calospora</name>
    <dbReference type="NCBI Taxonomy" id="85575"/>
    <lineage>
        <taxon>Eukaryota</taxon>
        <taxon>Fungi</taxon>
        <taxon>Fungi incertae sedis</taxon>
        <taxon>Mucoromycota</taxon>
        <taxon>Glomeromycotina</taxon>
        <taxon>Glomeromycetes</taxon>
        <taxon>Diversisporales</taxon>
        <taxon>Gigasporaceae</taxon>
        <taxon>Scutellospora</taxon>
    </lineage>
</organism>
<gene>
    <name evidence="1" type="ORF">SCALOS_LOCUS6681</name>
</gene>
<dbReference type="EMBL" id="CAJVPM010013290">
    <property type="protein sequence ID" value="CAG8593958.1"/>
    <property type="molecule type" value="Genomic_DNA"/>
</dbReference>